<evidence type="ECO:0000313" key="7">
    <source>
        <dbReference type="EMBL" id="RFB04144.1"/>
    </source>
</evidence>
<dbReference type="InterPro" id="IPR029000">
    <property type="entry name" value="Cyclophilin-like_dom_sf"/>
</dbReference>
<dbReference type="AlphaFoldDB" id="A0A371RFB7"/>
<name>A0A371RFB7_9PROT</name>
<evidence type="ECO:0000256" key="2">
    <source>
        <dbReference type="ARBA" id="ARBA00013194"/>
    </source>
</evidence>
<dbReference type="GO" id="GO:0006457">
    <property type="term" value="P:protein folding"/>
    <property type="evidence" value="ECO:0007669"/>
    <property type="project" value="InterPro"/>
</dbReference>
<dbReference type="InterPro" id="IPR002130">
    <property type="entry name" value="Cyclophilin-type_PPIase_dom"/>
</dbReference>
<feature type="chain" id="PRO_5017010603" description="peptidylprolyl isomerase" evidence="5">
    <location>
        <begin position="20"/>
        <end position="295"/>
    </location>
</feature>
<gene>
    <name evidence="7" type="ORF">DX908_01920</name>
</gene>
<dbReference type="InParanoid" id="A0A371RFB7"/>
<accession>A0A371RFB7</accession>
<keyword evidence="8" id="KW-1185">Reference proteome</keyword>
<dbReference type="PROSITE" id="PS50072">
    <property type="entry name" value="CSA_PPIASE_2"/>
    <property type="match status" value="1"/>
</dbReference>
<sequence>MAMAGAAALMAFLPAVSVAQSNTPQQSLREMVEQAPQSDWITINPDNLVVMDLPSGPMIIAMQPELAPNHIERVRTLTSQGFYNGTIFHRVIDGFMAQGGDPTGTGTGGSELPDIAGEFAQDAAHVSNVAIIGRDDRAAQIGFVGVVPVGTQPPTLPKFLNNDVYALWGLHCQGVMSMARAQSPNSANSQFFIMYGDRRGSLDQGYTVWGKVVSGFQHAKRISRGEPPVRPTPIVRMRMMRQLPAAEQQTVEYLNPASDTFEKYLTTSLRVTSNGYVREACGIDVPIRINGELTE</sequence>
<evidence type="ECO:0000313" key="8">
    <source>
        <dbReference type="Proteomes" id="UP000264589"/>
    </source>
</evidence>
<reference evidence="7 8" key="1">
    <citation type="submission" date="2018-08" db="EMBL/GenBank/DDBJ databases">
        <title>Parvularcula sp. SM1705, isolated from surface water of the South Sea China.</title>
        <authorList>
            <person name="Sun L."/>
        </authorList>
    </citation>
    <scope>NUCLEOTIDE SEQUENCE [LARGE SCALE GENOMIC DNA]</scope>
    <source>
        <strain evidence="7 8">SM1705</strain>
    </source>
</reference>
<dbReference type="SUPFAM" id="SSF50891">
    <property type="entry name" value="Cyclophilin-like"/>
    <property type="match status" value="1"/>
</dbReference>
<keyword evidence="4 7" id="KW-0413">Isomerase</keyword>
<dbReference type="Pfam" id="PF00160">
    <property type="entry name" value="Pro_isomerase"/>
    <property type="match status" value="1"/>
</dbReference>
<organism evidence="7 8">
    <name type="scientific">Parvularcula marina</name>
    <dbReference type="NCBI Taxonomy" id="2292771"/>
    <lineage>
        <taxon>Bacteria</taxon>
        <taxon>Pseudomonadati</taxon>
        <taxon>Pseudomonadota</taxon>
        <taxon>Alphaproteobacteria</taxon>
        <taxon>Parvularculales</taxon>
        <taxon>Parvularculaceae</taxon>
        <taxon>Parvularcula</taxon>
    </lineage>
</organism>
<dbReference type="InterPro" id="IPR044666">
    <property type="entry name" value="Cyclophilin_A-like"/>
</dbReference>
<dbReference type="InterPro" id="IPR020892">
    <property type="entry name" value="Cyclophilin-type_PPIase_CS"/>
</dbReference>
<dbReference type="PANTHER" id="PTHR45625">
    <property type="entry name" value="PEPTIDYL-PROLYL CIS-TRANS ISOMERASE-RELATED"/>
    <property type="match status" value="1"/>
</dbReference>
<evidence type="ECO:0000256" key="1">
    <source>
        <dbReference type="ARBA" id="ARBA00007365"/>
    </source>
</evidence>
<dbReference type="EC" id="5.2.1.8" evidence="2"/>
<dbReference type="GO" id="GO:0003755">
    <property type="term" value="F:peptidyl-prolyl cis-trans isomerase activity"/>
    <property type="evidence" value="ECO:0007669"/>
    <property type="project" value="UniProtKB-KW"/>
</dbReference>
<evidence type="ECO:0000256" key="5">
    <source>
        <dbReference type="SAM" id="SignalP"/>
    </source>
</evidence>
<keyword evidence="5" id="KW-0732">Signal</keyword>
<evidence type="ECO:0000256" key="3">
    <source>
        <dbReference type="ARBA" id="ARBA00023110"/>
    </source>
</evidence>
<evidence type="ECO:0000259" key="6">
    <source>
        <dbReference type="PROSITE" id="PS50072"/>
    </source>
</evidence>
<feature type="domain" description="PPIase cyclophilin-type" evidence="6">
    <location>
        <begin position="47"/>
        <end position="239"/>
    </location>
</feature>
<dbReference type="CDD" id="cd00317">
    <property type="entry name" value="cyclophilin"/>
    <property type="match status" value="1"/>
</dbReference>
<dbReference type="PROSITE" id="PS00170">
    <property type="entry name" value="CSA_PPIASE_1"/>
    <property type="match status" value="1"/>
</dbReference>
<dbReference type="Gene3D" id="2.40.100.10">
    <property type="entry name" value="Cyclophilin-like"/>
    <property type="match status" value="1"/>
</dbReference>
<evidence type="ECO:0000256" key="4">
    <source>
        <dbReference type="ARBA" id="ARBA00023235"/>
    </source>
</evidence>
<proteinExistence type="inferred from homology"/>
<feature type="signal peptide" evidence="5">
    <location>
        <begin position="1"/>
        <end position="19"/>
    </location>
</feature>
<protein>
    <recommendedName>
        <fullName evidence="2">peptidylprolyl isomerase</fullName>
        <ecNumber evidence="2">5.2.1.8</ecNumber>
    </recommendedName>
</protein>
<dbReference type="PANTHER" id="PTHR45625:SF4">
    <property type="entry name" value="PEPTIDYLPROLYL ISOMERASE DOMAIN AND WD REPEAT-CONTAINING PROTEIN 1"/>
    <property type="match status" value="1"/>
</dbReference>
<comment type="caution">
    <text evidence="7">The sequence shown here is derived from an EMBL/GenBank/DDBJ whole genome shotgun (WGS) entry which is preliminary data.</text>
</comment>
<dbReference type="EMBL" id="QUQO01000001">
    <property type="protein sequence ID" value="RFB04144.1"/>
    <property type="molecule type" value="Genomic_DNA"/>
</dbReference>
<dbReference type="Proteomes" id="UP000264589">
    <property type="component" value="Unassembled WGS sequence"/>
</dbReference>
<comment type="similarity">
    <text evidence="1">Belongs to the cyclophilin-type PPIase family.</text>
</comment>
<keyword evidence="3" id="KW-0697">Rotamase</keyword>